<accession>A0A1Y2A1E3</accession>
<dbReference type="Pfam" id="PF08757">
    <property type="entry name" value="CotH"/>
    <property type="match status" value="1"/>
</dbReference>
<dbReference type="AlphaFoldDB" id="A0A1Y2A1E3"/>
<evidence type="ECO:0008006" key="3">
    <source>
        <dbReference type="Google" id="ProtNLM"/>
    </source>
</evidence>
<dbReference type="PANTHER" id="PTHR40050">
    <property type="entry name" value="INNER SPORE COAT PROTEIN H"/>
    <property type="match status" value="1"/>
</dbReference>
<sequence>LRTNDDDPSLMRSKISCDIVNHLGLPSISANYARLHINEEFMGLYVLMDHYKTSWIKQVYPDDKEVKNLYQCKEMSSDLSASSYNSCVNANDDYPEDKEDLKEFLETINAASNRSEIDDIMDVDTFIKYWILEWLLGSGDHMLINGKNYYLYKQLNGIWTVLYYDFDSLFGVSLNRYTFDHDTATEIPFSDWYFSRPIVDTLVKNDEASFLKNLQFIIDNAFNPDILFPHIDSIKNWIDLYILEDRTPVNGTLPGRINEFGFSNNYNYEQFLNNVEYTSYGHVYGIKEWIQRRYNFVCENYDVKC</sequence>
<organism evidence="1 2">
    <name type="scientific">Neocallimastix californiae</name>
    <dbReference type="NCBI Taxonomy" id="1754190"/>
    <lineage>
        <taxon>Eukaryota</taxon>
        <taxon>Fungi</taxon>
        <taxon>Fungi incertae sedis</taxon>
        <taxon>Chytridiomycota</taxon>
        <taxon>Chytridiomycota incertae sedis</taxon>
        <taxon>Neocallimastigomycetes</taxon>
        <taxon>Neocallimastigales</taxon>
        <taxon>Neocallimastigaceae</taxon>
        <taxon>Neocallimastix</taxon>
    </lineage>
</organism>
<comment type="caution">
    <text evidence="1">The sequence shown here is derived from an EMBL/GenBank/DDBJ whole genome shotgun (WGS) entry which is preliminary data.</text>
</comment>
<reference evidence="1 2" key="1">
    <citation type="submission" date="2016-08" db="EMBL/GenBank/DDBJ databases">
        <title>A Parts List for Fungal Cellulosomes Revealed by Comparative Genomics.</title>
        <authorList>
            <consortium name="DOE Joint Genome Institute"/>
            <person name="Haitjema C.H."/>
            <person name="Gilmore S.P."/>
            <person name="Henske J.K."/>
            <person name="Solomon K.V."/>
            <person name="De Groot R."/>
            <person name="Kuo A."/>
            <person name="Mondo S.J."/>
            <person name="Salamov A.A."/>
            <person name="Labutti K."/>
            <person name="Zhao Z."/>
            <person name="Chiniquy J."/>
            <person name="Barry K."/>
            <person name="Brewer H.M."/>
            <person name="Purvine S.O."/>
            <person name="Wright A.T."/>
            <person name="Boxma B."/>
            <person name="Van Alen T."/>
            <person name="Hackstein J.H."/>
            <person name="Baker S.E."/>
            <person name="Grigoriev I.V."/>
            <person name="O'Malley M.A."/>
        </authorList>
    </citation>
    <scope>NUCLEOTIDE SEQUENCE [LARGE SCALE GENOMIC DNA]</scope>
    <source>
        <strain evidence="1 2">G1</strain>
    </source>
</reference>
<dbReference type="STRING" id="1754190.A0A1Y2A1E3"/>
<dbReference type="Proteomes" id="UP000193920">
    <property type="component" value="Unassembled WGS sequence"/>
</dbReference>
<feature type="non-terminal residue" evidence="1">
    <location>
        <position position="305"/>
    </location>
</feature>
<dbReference type="OrthoDB" id="10267127at2759"/>
<proteinExistence type="predicted"/>
<keyword evidence="2" id="KW-1185">Reference proteome</keyword>
<name>A0A1Y2A1E3_9FUNG</name>
<evidence type="ECO:0000313" key="2">
    <source>
        <dbReference type="Proteomes" id="UP000193920"/>
    </source>
</evidence>
<protein>
    <recommendedName>
        <fullName evidence="3">Coth-domain-containing protein</fullName>
    </recommendedName>
</protein>
<dbReference type="EMBL" id="MCOG01000333">
    <property type="protein sequence ID" value="ORY16351.1"/>
    <property type="molecule type" value="Genomic_DNA"/>
</dbReference>
<dbReference type="PANTHER" id="PTHR40050:SF1">
    <property type="entry name" value="INNER SPORE COAT PROTEIN H"/>
    <property type="match status" value="1"/>
</dbReference>
<evidence type="ECO:0000313" key="1">
    <source>
        <dbReference type="EMBL" id="ORY16351.1"/>
    </source>
</evidence>
<dbReference type="InterPro" id="IPR014867">
    <property type="entry name" value="Spore_coat_CotH_CotH2/3/7"/>
</dbReference>
<gene>
    <name evidence="1" type="ORF">LY90DRAFT_364040</name>
</gene>
<feature type="non-terminal residue" evidence="1">
    <location>
        <position position="1"/>
    </location>
</feature>